<comment type="similarity">
    <text evidence="1">Belongs to the LysR transcriptional regulatory family.</text>
</comment>
<dbReference type="PANTHER" id="PTHR30126:SF98">
    <property type="entry name" value="HTH-TYPE TRANSCRIPTIONAL ACTIVATOR BAUR"/>
    <property type="match status" value="1"/>
</dbReference>
<dbReference type="Proteomes" id="UP000222296">
    <property type="component" value="Plasmid pAt"/>
</dbReference>
<name>A0AAP9J9D4_AGRTU</name>
<proteinExistence type="inferred from homology"/>
<dbReference type="Gene3D" id="3.40.190.290">
    <property type="match status" value="1"/>
</dbReference>
<dbReference type="Pfam" id="PF00126">
    <property type="entry name" value="HTH_1"/>
    <property type="match status" value="2"/>
</dbReference>
<keyword evidence="4" id="KW-0804">Transcription</keyword>
<geneLocation type="plasmid" evidence="8">
    <name>pat</name>
</geneLocation>
<gene>
    <name evidence="7" type="ORF">CG010_026575</name>
</gene>
<dbReference type="InterPro" id="IPR036390">
    <property type="entry name" value="WH_DNA-bd_sf"/>
</dbReference>
<reference evidence="7 8" key="1">
    <citation type="journal article" date="2017" name="Genome Announc.">
        <title>Draft Genome Sequence of Agrobacterium tumefaciens Biovar 1 Strain 186, Isolated from Walnut.</title>
        <authorList>
            <person name="Poret-Peterson A.T."/>
            <person name="Bhatnagar S."/>
            <person name="McClean A.E."/>
            <person name="Kluepfel D.A."/>
        </authorList>
    </citation>
    <scope>NUCLEOTIDE SEQUENCE [LARGE SCALE GENOMIC DNA]</scope>
    <source>
        <strain evidence="7 8">186</strain>
    </source>
</reference>
<feature type="region of interest" description="Disordered" evidence="5">
    <location>
        <begin position="1"/>
        <end position="25"/>
    </location>
</feature>
<evidence type="ECO:0000313" key="7">
    <source>
        <dbReference type="EMBL" id="QDY97713.1"/>
    </source>
</evidence>
<dbReference type="SUPFAM" id="SSF53850">
    <property type="entry name" value="Periplasmic binding protein-like II"/>
    <property type="match status" value="1"/>
</dbReference>
<dbReference type="Pfam" id="PF03466">
    <property type="entry name" value="LysR_substrate"/>
    <property type="match status" value="1"/>
</dbReference>
<evidence type="ECO:0000313" key="8">
    <source>
        <dbReference type="Proteomes" id="UP000222296"/>
    </source>
</evidence>
<evidence type="ECO:0000259" key="6">
    <source>
        <dbReference type="PROSITE" id="PS50931"/>
    </source>
</evidence>
<dbReference type="PROSITE" id="PS50931">
    <property type="entry name" value="HTH_LYSR"/>
    <property type="match status" value="2"/>
</dbReference>
<dbReference type="AlphaFoldDB" id="A0AAP9J9D4"/>
<feature type="domain" description="HTH lysR-type" evidence="6">
    <location>
        <begin position="132"/>
        <end position="189"/>
    </location>
</feature>
<dbReference type="InterPro" id="IPR036388">
    <property type="entry name" value="WH-like_DNA-bd_sf"/>
</dbReference>
<dbReference type="SUPFAM" id="SSF46785">
    <property type="entry name" value="Winged helix' DNA-binding domain"/>
    <property type="match status" value="2"/>
</dbReference>
<accession>A0AAP9J9D4</accession>
<dbReference type="GO" id="GO:0003700">
    <property type="term" value="F:DNA-binding transcription factor activity"/>
    <property type="evidence" value="ECO:0007669"/>
    <property type="project" value="InterPro"/>
</dbReference>
<feature type="compositionally biased region" description="Polar residues" evidence="5">
    <location>
        <begin position="432"/>
        <end position="450"/>
    </location>
</feature>
<evidence type="ECO:0000256" key="3">
    <source>
        <dbReference type="ARBA" id="ARBA00023125"/>
    </source>
</evidence>
<feature type="region of interest" description="Disordered" evidence="5">
    <location>
        <begin position="432"/>
        <end position="458"/>
    </location>
</feature>
<dbReference type="EMBL" id="CP042276">
    <property type="protein sequence ID" value="QDY97713.1"/>
    <property type="molecule type" value="Genomic_DNA"/>
</dbReference>
<dbReference type="InterPro" id="IPR005119">
    <property type="entry name" value="LysR_subst-bd"/>
</dbReference>
<dbReference type="InterPro" id="IPR000847">
    <property type="entry name" value="LysR_HTH_N"/>
</dbReference>
<keyword evidence="2" id="KW-0805">Transcription regulation</keyword>
<organism evidence="7 8">
    <name type="scientific">Agrobacterium tumefaciens</name>
    <dbReference type="NCBI Taxonomy" id="358"/>
    <lineage>
        <taxon>Bacteria</taxon>
        <taxon>Pseudomonadati</taxon>
        <taxon>Pseudomonadota</taxon>
        <taxon>Alphaproteobacteria</taxon>
        <taxon>Hyphomicrobiales</taxon>
        <taxon>Rhizobiaceae</taxon>
        <taxon>Rhizobium/Agrobacterium group</taxon>
        <taxon>Agrobacterium</taxon>
        <taxon>Agrobacterium tumefaciens complex</taxon>
    </lineage>
</organism>
<keyword evidence="3" id="KW-0238">DNA-binding</keyword>
<keyword evidence="7" id="KW-0614">Plasmid</keyword>
<protein>
    <submittedName>
        <fullName evidence="7">LysR family transcriptional regulator</fullName>
    </submittedName>
</protein>
<evidence type="ECO:0000256" key="5">
    <source>
        <dbReference type="SAM" id="MobiDB-lite"/>
    </source>
</evidence>
<dbReference type="Gene3D" id="1.10.10.10">
    <property type="entry name" value="Winged helix-like DNA-binding domain superfamily/Winged helix DNA-binding domain"/>
    <property type="match status" value="2"/>
</dbReference>
<evidence type="ECO:0000256" key="4">
    <source>
        <dbReference type="ARBA" id="ARBA00023163"/>
    </source>
</evidence>
<feature type="domain" description="HTH lysR-type" evidence="6">
    <location>
        <begin position="43"/>
        <end position="100"/>
    </location>
</feature>
<sequence>MATPDRRQRHSVRLGHAGSKGRRDFGVNTRLNKLKSSNGQIQHNLRHLRVFLTVVNTNSVTNAAEACHLSQPAVTQALTKIERALQSKLLTRTPQGIFTTSYGDILAKRVRRAFAYLDPALDDLSPRLRMLTTTSQLRALIAVREAQNFTLAAKKLGLAQPTVHRAVTQFEEEAGRPLFDRTSFGITATKAANTLAQAARLALAELTQAEADLADANEQEVGKIVIGAMPLSRSFVLPRAIANFRKHRPTTPIQILEGPYADLLGGLRRGEIDFLIGAMREPAPIGDVEQRVLFDDTIVVVAGKNHPLLKGGTPTAEQLAAYPWVVGQVGTPIRKHFESMFMELGRQPPSIVESSSLILMRELLDRTDHLGCVSFLQAQAEISRGLLRALPLDLEHTSRPIGLTLRADWLPTAAQQLFLDLVEQTGKEPIISSHSMVEASTSETYDTDCNQKPKVRHE</sequence>
<evidence type="ECO:0000256" key="1">
    <source>
        <dbReference type="ARBA" id="ARBA00009437"/>
    </source>
</evidence>
<evidence type="ECO:0000256" key="2">
    <source>
        <dbReference type="ARBA" id="ARBA00023015"/>
    </source>
</evidence>
<dbReference type="PANTHER" id="PTHR30126">
    <property type="entry name" value="HTH-TYPE TRANSCRIPTIONAL REGULATOR"/>
    <property type="match status" value="1"/>
</dbReference>
<dbReference type="GO" id="GO:0000976">
    <property type="term" value="F:transcription cis-regulatory region binding"/>
    <property type="evidence" value="ECO:0007669"/>
    <property type="project" value="TreeGrafter"/>
</dbReference>